<gene>
    <name evidence="1" type="ORF">LF1_58040</name>
</gene>
<protein>
    <submittedName>
        <fullName evidence="1">Uncharacterized protein</fullName>
    </submittedName>
</protein>
<sequence length="64" mass="6645">MPSVSADFVHLGDNHQVQNRSKVSLVKQVSASSSKSSVQGQALVVPRSASGTSALIEHWNSGVG</sequence>
<dbReference type="AlphaFoldDB" id="A0A5B1C8Q1"/>
<reference evidence="1 2" key="1">
    <citation type="submission" date="2019-08" db="EMBL/GenBank/DDBJ databases">
        <title>Deep-cultivation of Planctomycetes and their phenomic and genomic characterization uncovers novel biology.</title>
        <authorList>
            <person name="Wiegand S."/>
            <person name="Jogler M."/>
            <person name="Boedeker C."/>
            <person name="Pinto D."/>
            <person name="Vollmers J."/>
            <person name="Rivas-Marin E."/>
            <person name="Kohn T."/>
            <person name="Peeters S.H."/>
            <person name="Heuer A."/>
            <person name="Rast P."/>
            <person name="Oberbeckmann S."/>
            <person name="Bunk B."/>
            <person name="Jeske O."/>
            <person name="Meyerdierks A."/>
            <person name="Storesund J.E."/>
            <person name="Kallscheuer N."/>
            <person name="Luecker S."/>
            <person name="Lage O.M."/>
            <person name="Pohl T."/>
            <person name="Merkel B.J."/>
            <person name="Hornburger P."/>
            <person name="Mueller R.-W."/>
            <person name="Bruemmer F."/>
            <person name="Labrenz M."/>
            <person name="Spormann A.M."/>
            <person name="Op Den Camp H."/>
            <person name="Overmann J."/>
            <person name="Amann R."/>
            <person name="Jetten M.S.M."/>
            <person name="Mascher T."/>
            <person name="Medema M.H."/>
            <person name="Devos D.P."/>
            <person name="Kaster A.-K."/>
            <person name="Ovreas L."/>
            <person name="Rohde M."/>
            <person name="Galperin M.Y."/>
            <person name="Jogler C."/>
        </authorList>
    </citation>
    <scope>NUCLEOTIDE SEQUENCE [LARGE SCALE GENOMIC DNA]</scope>
    <source>
        <strain evidence="1 2">LF1</strain>
    </source>
</reference>
<proteinExistence type="predicted"/>
<accession>A0A5B1C8Q1</accession>
<dbReference type="Proteomes" id="UP000322699">
    <property type="component" value="Unassembled WGS sequence"/>
</dbReference>
<comment type="caution">
    <text evidence="1">The sequence shown here is derived from an EMBL/GenBank/DDBJ whole genome shotgun (WGS) entry which is preliminary data.</text>
</comment>
<name>A0A5B1C8Q1_9BACT</name>
<evidence type="ECO:0000313" key="1">
    <source>
        <dbReference type="EMBL" id="KAA1256896.1"/>
    </source>
</evidence>
<keyword evidence="2" id="KW-1185">Reference proteome</keyword>
<organism evidence="1 2">
    <name type="scientific">Rubripirellula obstinata</name>
    <dbReference type="NCBI Taxonomy" id="406547"/>
    <lineage>
        <taxon>Bacteria</taxon>
        <taxon>Pseudomonadati</taxon>
        <taxon>Planctomycetota</taxon>
        <taxon>Planctomycetia</taxon>
        <taxon>Pirellulales</taxon>
        <taxon>Pirellulaceae</taxon>
        <taxon>Rubripirellula</taxon>
    </lineage>
</organism>
<evidence type="ECO:0000313" key="2">
    <source>
        <dbReference type="Proteomes" id="UP000322699"/>
    </source>
</evidence>
<dbReference type="EMBL" id="VRLW01000014">
    <property type="protein sequence ID" value="KAA1256896.1"/>
    <property type="molecule type" value="Genomic_DNA"/>
</dbReference>